<dbReference type="AlphaFoldDB" id="A0A5B1B341"/>
<evidence type="ECO:0000256" key="1">
    <source>
        <dbReference type="SAM" id="Phobius"/>
    </source>
</evidence>
<feature type="non-terminal residue" evidence="2">
    <location>
        <position position="127"/>
    </location>
</feature>
<keyword evidence="1" id="KW-1133">Transmembrane helix</keyword>
<evidence type="ECO:0000313" key="2">
    <source>
        <dbReference type="EMBL" id="KAA1242868.1"/>
    </source>
</evidence>
<feature type="transmembrane region" description="Helical" evidence="1">
    <location>
        <begin position="70"/>
        <end position="88"/>
    </location>
</feature>
<dbReference type="Proteomes" id="UP000324701">
    <property type="component" value="Unassembled WGS sequence"/>
</dbReference>
<feature type="transmembrane region" description="Helical" evidence="1">
    <location>
        <begin position="44"/>
        <end position="63"/>
    </location>
</feature>
<evidence type="ECO:0000313" key="3">
    <source>
        <dbReference type="Proteomes" id="UP000324701"/>
    </source>
</evidence>
<keyword evidence="3" id="KW-1185">Reference proteome</keyword>
<dbReference type="EMBL" id="VTZN01000393">
    <property type="protein sequence ID" value="KAA1242868.1"/>
    <property type="molecule type" value="Genomic_DNA"/>
</dbReference>
<proteinExistence type="predicted"/>
<comment type="caution">
    <text evidence="2">The sequence shown here is derived from an EMBL/GenBank/DDBJ whole genome shotgun (WGS) entry which is preliminary data.</text>
</comment>
<name>A0A5B1B341_MYCSI</name>
<protein>
    <submittedName>
        <fullName evidence="2">Uncharacterized protein</fullName>
    </submittedName>
</protein>
<feature type="transmembrane region" description="Helical" evidence="1">
    <location>
        <begin position="12"/>
        <end position="32"/>
    </location>
</feature>
<sequence>MGGRRRGGRAGAGGVGGAGVGGAAVAAGAAAVTPAFPLGVAAGWARVVAVFVADTALLGAGAAAGGRPGWWAGAVLAALLTVAVLTRWRGLALSGLAWRSATRRGGVRAPAGGVADHRRLFGAGPVG</sequence>
<keyword evidence="1" id="KW-0812">Transmembrane</keyword>
<accession>A0A5B1B341</accession>
<organism evidence="2 3">
    <name type="scientific">Mycobacterium simiae</name>
    <name type="common">Mycobacterium habana</name>
    <dbReference type="NCBI Taxonomy" id="1784"/>
    <lineage>
        <taxon>Bacteria</taxon>
        <taxon>Bacillati</taxon>
        <taxon>Actinomycetota</taxon>
        <taxon>Actinomycetes</taxon>
        <taxon>Mycobacteriales</taxon>
        <taxon>Mycobacteriaceae</taxon>
        <taxon>Mycobacterium</taxon>
        <taxon>Mycobacterium simiae complex</taxon>
    </lineage>
</organism>
<keyword evidence="1" id="KW-0472">Membrane</keyword>
<reference evidence="2 3" key="1">
    <citation type="submission" date="2019-09" db="EMBL/GenBank/DDBJ databases">
        <title>Report of infection by Mycobacterium simiae a patient suffering from pulmonary tuberculosis.</title>
        <authorList>
            <person name="Mohanty P.S."/>
            <person name="Bansal A.K."/>
            <person name="Singh H."/>
            <person name="Sharma S."/>
            <person name="Patil S.A."/>
            <person name="Upadhaya P."/>
            <person name="Singh P.K."/>
            <person name="Kumar D."/>
            <person name="Kumar S."/>
            <person name="Singh R.K."/>
            <person name="Chaudhary B."/>
        </authorList>
    </citation>
    <scope>NUCLEOTIDE SEQUENCE [LARGE SCALE GENOMIC DNA]</scope>
    <source>
        <strain evidence="2 3">JAL-560-SIM</strain>
    </source>
</reference>
<gene>
    <name evidence="2" type="ORF">F0Q45_26020</name>
</gene>